<dbReference type="AlphaFoldDB" id="A0A0A9G046"/>
<feature type="region of interest" description="Disordered" evidence="1">
    <location>
        <begin position="1"/>
        <end position="24"/>
    </location>
</feature>
<feature type="compositionally biased region" description="Basic and acidic residues" evidence="1">
    <location>
        <begin position="1"/>
        <end position="17"/>
    </location>
</feature>
<protein>
    <submittedName>
        <fullName evidence="2">ABC1 family protein</fullName>
    </submittedName>
</protein>
<proteinExistence type="predicted"/>
<accession>A0A0A9G046</accession>
<dbReference type="EMBL" id="GBRH01181052">
    <property type="protein sequence ID" value="JAE16844.1"/>
    <property type="molecule type" value="Transcribed_RNA"/>
</dbReference>
<organism evidence="2">
    <name type="scientific">Arundo donax</name>
    <name type="common">Giant reed</name>
    <name type="synonym">Donax arundinaceus</name>
    <dbReference type="NCBI Taxonomy" id="35708"/>
    <lineage>
        <taxon>Eukaryota</taxon>
        <taxon>Viridiplantae</taxon>
        <taxon>Streptophyta</taxon>
        <taxon>Embryophyta</taxon>
        <taxon>Tracheophyta</taxon>
        <taxon>Spermatophyta</taxon>
        <taxon>Magnoliopsida</taxon>
        <taxon>Liliopsida</taxon>
        <taxon>Poales</taxon>
        <taxon>Poaceae</taxon>
        <taxon>PACMAD clade</taxon>
        <taxon>Arundinoideae</taxon>
        <taxon>Arundineae</taxon>
        <taxon>Arundo</taxon>
    </lineage>
</organism>
<name>A0A0A9G046_ARUDO</name>
<sequence length="24" mass="2841">MTKDNEISRPFKKRQMEQEGGSPF</sequence>
<evidence type="ECO:0000313" key="2">
    <source>
        <dbReference type="EMBL" id="JAE16844.1"/>
    </source>
</evidence>
<reference evidence="2" key="1">
    <citation type="submission" date="2014-09" db="EMBL/GenBank/DDBJ databases">
        <authorList>
            <person name="Magalhaes I.L.F."/>
            <person name="Oliveira U."/>
            <person name="Santos F.R."/>
            <person name="Vidigal T.H.D.A."/>
            <person name="Brescovit A.D."/>
            <person name="Santos A.J."/>
        </authorList>
    </citation>
    <scope>NUCLEOTIDE SEQUENCE</scope>
    <source>
        <tissue evidence="2">Shoot tissue taken approximately 20 cm above the soil surface</tissue>
    </source>
</reference>
<evidence type="ECO:0000256" key="1">
    <source>
        <dbReference type="SAM" id="MobiDB-lite"/>
    </source>
</evidence>
<reference evidence="2" key="2">
    <citation type="journal article" date="2015" name="Data Brief">
        <title>Shoot transcriptome of the giant reed, Arundo donax.</title>
        <authorList>
            <person name="Barrero R.A."/>
            <person name="Guerrero F.D."/>
            <person name="Moolhuijzen P."/>
            <person name="Goolsby J.A."/>
            <person name="Tidwell J."/>
            <person name="Bellgard S.E."/>
            <person name="Bellgard M.I."/>
        </authorList>
    </citation>
    <scope>NUCLEOTIDE SEQUENCE</scope>
    <source>
        <tissue evidence="2">Shoot tissue taken approximately 20 cm above the soil surface</tissue>
    </source>
</reference>